<name>A0A7C9D1W4_OPUST</name>
<dbReference type="InterPro" id="IPR053772">
    <property type="entry name" value="At1g61320/At1g61330-like"/>
</dbReference>
<reference evidence="2" key="2">
    <citation type="submission" date="2020-07" db="EMBL/GenBank/DDBJ databases">
        <authorList>
            <person name="Vera ALvarez R."/>
            <person name="Arias-Moreno D.M."/>
            <person name="Jimenez-Jacinto V."/>
            <person name="Jimenez-Bremont J.F."/>
            <person name="Swaminathan K."/>
            <person name="Moose S.P."/>
            <person name="Guerrero-Gonzalez M.L."/>
            <person name="Marino-Ramirez L."/>
            <person name="Landsman D."/>
            <person name="Rodriguez-Kessler M."/>
            <person name="Delgado-Sanchez P."/>
        </authorList>
    </citation>
    <scope>NUCLEOTIDE SEQUENCE</scope>
    <source>
        <tissue evidence="2">Cladode</tissue>
    </source>
</reference>
<dbReference type="Pfam" id="PF23622">
    <property type="entry name" value="LRR_At1g61320_AtMIF1"/>
    <property type="match status" value="1"/>
</dbReference>
<proteinExistence type="predicted"/>
<dbReference type="PANTHER" id="PTHR34145:SF68">
    <property type="entry name" value="FBD DOMAIN-CONTAINING PROTEIN"/>
    <property type="match status" value="1"/>
</dbReference>
<dbReference type="Gene3D" id="1.20.1280.50">
    <property type="match status" value="1"/>
</dbReference>
<accession>A0A7C9D1W4</accession>
<organism evidence="2">
    <name type="scientific">Opuntia streptacantha</name>
    <name type="common">Prickly pear cactus</name>
    <name type="synonym">Opuntia cardona</name>
    <dbReference type="NCBI Taxonomy" id="393608"/>
    <lineage>
        <taxon>Eukaryota</taxon>
        <taxon>Viridiplantae</taxon>
        <taxon>Streptophyta</taxon>
        <taxon>Embryophyta</taxon>
        <taxon>Tracheophyta</taxon>
        <taxon>Spermatophyta</taxon>
        <taxon>Magnoliopsida</taxon>
        <taxon>eudicotyledons</taxon>
        <taxon>Gunneridae</taxon>
        <taxon>Pentapetalae</taxon>
        <taxon>Caryophyllales</taxon>
        <taxon>Cactineae</taxon>
        <taxon>Cactaceae</taxon>
        <taxon>Opuntioideae</taxon>
        <taxon>Opuntia</taxon>
    </lineage>
</organism>
<dbReference type="InterPro" id="IPR032675">
    <property type="entry name" value="LRR_dom_sf"/>
</dbReference>
<dbReference type="InterPro" id="IPR001810">
    <property type="entry name" value="F-box_dom"/>
</dbReference>
<dbReference type="Pfam" id="PF00646">
    <property type="entry name" value="F-box"/>
    <property type="match status" value="1"/>
</dbReference>
<dbReference type="Gene3D" id="3.80.10.10">
    <property type="entry name" value="Ribonuclease Inhibitor"/>
    <property type="match status" value="1"/>
</dbReference>
<sequence length="456" mass="52054">MTPPISLACLLAGYQGSKNCKDIISSLADDILLLILSLLDLKEAARTSALSRRWRYLWSYLPGYYDFDVSATCWWKFRKIWDEQYLLNVRKFADYVNQVVSSSRAPRVHTFRVRIPLDSSYRADIHRWVNFAMGKSVKELELNLSFYYGVCCGGPLLLDSFSCYAQYPTGHTLVSLSLASLCINDSFVHSLLLNFPNLERLSMRDLHCQGGNVKVVGGLLKLRYLEMSFKTDLVTLEISARNLISIVFVGHDEDVKFSNVPLLQEASFEGTYPLRVIHNPRNISGFSSQLTKLNLNLPSMHKIIGNPIKLPHFGNLKLLELLFFDGLDKNLLIFTNFIDACPMLQKFKLRRVLLQYYSIKLPIGIENRVAHKVHSHLQIFEMVDFLGAEVDIELVLYLAKFAIMLEMVVLHPFNPSPEWGPLEQATLDHMEAIEKQAKQLQNQLPPRVQLELAATV</sequence>
<dbReference type="InterPro" id="IPR036047">
    <property type="entry name" value="F-box-like_dom_sf"/>
</dbReference>
<reference evidence="2" key="1">
    <citation type="journal article" date="2013" name="J. Plant Res.">
        <title>Effect of fungi and light on seed germination of three Opuntia species from semiarid lands of central Mexico.</title>
        <authorList>
            <person name="Delgado-Sanchez P."/>
            <person name="Jimenez-Bremont J.F."/>
            <person name="Guerrero-Gonzalez Mde L."/>
            <person name="Flores J."/>
        </authorList>
    </citation>
    <scope>NUCLEOTIDE SEQUENCE</scope>
    <source>
        <tissue evidence="2">Cladode</tissue>
    </source>
</reference>
<dbReference type="EMBL" id="GISG01076942">
    <property type="protein sequence ID" value="MBA4631222.1"/>
    <property type="molecule type" value="Transcribed_RNA"/>
</dbReference>
<dbReference type="SUPFAM" id="SSF52047">
    <property type="entry name" value="RNI-like"/>
    <property type="match status" value="1"/>
</dbReference>
<dbReference type="AlphaFoldDB" id="A0A7C9D1W4"/>
<dbReference type="SMART" id="SM00256">
    <property type="entry name" value="FBOX"/>
    <property type="match status" value="1"/>
</dbReference>
<dbReference type="InterPro" id="IPR055357">
    <property type="entry name" value="LRR_At1g61320_AtMIF1"/>
</dbReference>
<protein>
    <recommendedName>
        <fullName evidence="1">F-box domain-containing protein</fullName>
    </recommendedName>
</protein>
<dbReference type="PANTHER" id="PTHR34145">
    <property type="entry name" value="OS02G0105600 PROTEIN"/>
    <property type="match status" value="1"/>
</dbReference>
<evidence type="ECO:0000259" key="1">
    <source>
        <dbReference type="SMART" id="SM00256"/>
    </source>
</evidence>
<feature type="domain" description="F-box" evidence="1">
    <location>
        <begin position="27"/>
        <end position="69"/>
    </location>
</feature>
<evidence type="ECO:0000313" key="2">
    <source>
        <dbReference type="EMBL" id="MBA4631222.1"/>
    </source>
</evidence>
<dbReference type="SUPFAM" id="SSF81383">
    <property type="entry name" value="F-box domain"/>
    <property type="match status" value="1"/>
</dbReference>